<evidence type="ECO:0000313" key="2">
    <source>
        <dbReference type="Proteomes" id="UP000812440"/>
    </source>
</evidence>
<dbReference type="AlphaFoldDB" id="A0A8T2JBP8"/>
<dbReference type="EMBL" id="JAACNH010000006">
    <property type="protein sequence ID" value="KAG8441113.1"/>
    <property type="molecule type" value="Genomic_DNA"/>
</dbReference>
<organism evidence="1 2">
    <name type="scientific">Hymenochirus boettgeri</name>
    <name type="common">Congo dwarf clawed frog</name>
    <dbReference type="NCBI Taxonomy" id="247094"/>
    <lineage>
        <taxon>Eukaryota</taxon>
        <taxon>Metazoa</taxon>
        <taxon>Chordata</taxon>
        <taxon>Craniata</taxon>
        <taxon>Vertebrata</taxon>
        <taxon>Euteleostomi</taxon>
        <taxon>Amphibia</taxon>
        <taxon>Batrachia</taxon>
        <taxon>Anura</taxon>
        <taxon>Pipoidea</taxon>
        <taxon>Pipidae</taxon>
        <taxon>Pipinae</taxon>
        <taxon>Hymenochirus</taxon>
    </lineage>
</organism>
<name>A0A8T2JBP8_9PIPI</name>
<dbReference type="Proteomes" id="UP000812440">
    <property type="component" value="Chromosome 3"/>
</dbReference>
<protein>
    <submittedName>
        <fullName evidence="1">Uncharacterized protein</fullName>
    </submittedName>
</protein>
<keyword evidence="2" id="KW-1185">Reference proteome</keyword>
<reference evidence="1" key="1">
    <citation type="thesis" date="2020" institute="ProQuest LLC" country="789 East Eisenhower Parkway, Ann Arbor, MI, USA">
        <title>Comparative Genomics and Chromosome Evolution.</title>
        <authorList>
            <person name="Mudd A.B."/>
        </authorList>
    </citation>
    <scope>NUCLEOTIDE SEQUENCE</scope>
    <source>
        <strain evidence="1">Female2</strain>
        <tissue evidence="1">Blood</tissue>
    </source>
</reference>
<gene>
    <name evidence="1" type="ORF">GDO86_006744</name>
</gene>
<accession>A0A8T2JBP8</accession>
<sequence>MLFPSLSSLFSNTTAFLSINCLLHYPILSSSVQIFFSCPFDVFGLDLLHMSLLALALHKTQTTLFSNNIYKVGNLLSLCFWVTSLLLIGQGDIWVLSSGAPYTRYTSSLHL</sequence>
<evidence type="ECO:0000313" key="1">
    <source>
        <dbReference type="EMBL" id="KAG8441113.1"/>
    </source>
</evidence>
<comment type="caution">
    <text evidence="1">The sequence shown here is derived from an EMBL/GenBank/DDBJ whole genome shotgun (WGS) entry which is preliminary data.</text>
</comment>
<proteinExistence type="predicted"/>